<organism evidence="5">
    <name type="scientific">Enterocloster bolteae</name>
    <dbReference type="NCBI Taxonomy" id="208479"/>
    <lineage>
        <taxon>Bacteria</taxon>
        <taxon>Bacillati</taxon>
        <taxon>Bacillota</taxon>
        <taxon>Clostridia</taxon>
        <taxon>Lachnospirales</taxon>
        <taxon>Lachnospiraceae</taxon>
        <taxon>Enterocloster</taxon>
    </lineage>
</organism>
<dbReference type="PROSITE" id="PS50949">
    <property type="entry name" value="HTH_GNTR"/>
    <property type="match status" value="1"/>
</dbReference>
<dbReference type="CDD" id="cd07377">
    <property type="entry name" value="WHTH_GntR"/>
    <property type="match status" value="1"/>
</dbReference>
<keyword evidence="2" id="KW-0238">DNA-binding</keyword>
<evidence type="ECO:0000259" key="4">
    <source>
        <dbReference type="PROSITE" id="PS50949"/>
    </source>
</evidence>
<evidence type="ECO:0000256" key="1">
    <source>
        <dbReference type="ARBA" id="ARBA00023015"/>
    </source>
</evidence>
<feature type="domain" description="HTH gntR-type" evidence="4">
    <location>
        <begin position="7"/>
        <end position="74"/>
    </location>
</feature>
<dbReference type="SUPFAM" id="SSF48008">
    <property type="entry name" value="GntR ligand-binding domain-like"/>
    <property type="match status" value="1"/>
</dbReference>
<dbReference type="PANTHER" id="PTHR43537">
    <property type="entry name" value="TRANSCRIPTIONAL REGULATOR, GNTR FAMILY"/>
    <property type="match status" value="1"/>
</dbReference>
<dbReference type="InterPro" id="IPR000524">
    <property type="entry name" value="Tscrpt_reg_HTH_GntR"/>
</dbReference>
<dbReference type="RefSeq" id="WP_002575121.1">
    <property type="nucleotide sequence ID" value="NZ_BAABZS010000001.1"/>
</dbReference>
<dbReference type="PRINTS" id="PR00035">
    <property type="entry name" value="HTHGNTR"/>
</dbReference>
<reference evidence="5" key="1">
    <citation type="submission" date="2019-11" db="EMBL/GenBank/DDBJ databases">
        <authorList>
            <person name="Feng L."/>
        </authorList>
    </citation>
    <scope>NUCLEOTIDE SEQUENCE</scope>
    <source>
        <strain evidence="5">CbolteaeLFYP116</strain>
    </source>
</reference>
<accession>A0A6N2SAH8</accession>
<keyword evidence="1" id="KW-0805">Transcription regulation</keyword>
<dbReference type="GeneID" id="23112908"/>
<dbReference type="InterPro" id="IPR036390">
    <property type="entry name" value="WH_DNA-bd_sf"/>
</dbReference>
<dbReference type="EMBL" id="CACRTF010000009">
    <property type="protein sequence ID" value="VYS90226.1"/>
    <property type="molecule type" value="Genomic_DNA"/>
</dbReference>
<proteinExistence type="predicted"/>
<dbReference type="SUPFAM" id="SSF46785">
    <property type="entry name" value="Winged helix' DNA-binding domain"/>
    <property type="match status" value="1"/>
</dbReference>
<gene>
    <name evidence="5" type="primary">yvoA_3</name>
    <name evidence="5" type="ORF">CBLFYP116_01095</name>
</gene>
<keyword evidence="3" id="KW-0804">Transcription</keyword>
<sequence length="211" mass="24032">MKSIQNIQTKDLVVQILREQILSGDLKPGEELTQEDVAEKLGVSRMPVREALQALTQEGFLTRMRNRHVCVSRMKRIQVLESFRIMAVVEAEMLGMLDERAVQVLSAHIDETVKILEKGSEDKGRQMELEYHWLIGELLDNPYLQQMLKKLQEGYLSYVLLKLPFIHSDRVAHLRRLGDAAKEIGGPGIKDALLGYFEHLADSLLDRTAAL</sequence>
<name>A0A6N2SAH8_9FIRM</name>
<protein>
    <submittedName>
        <fullName evidence="5">HTH-type transcriptional repressor YvoA</fullName>
    </submittedName>
</protein>
<dbReference type="PANTHER" id="PTHR43537:SF51">
    <property type="entry name" value="HTH-TYPE TRANSCRIPTIONAL REGULATOR LGOR-RELATED"/>
    <property type="match status" value="1"/>
</dbReference>
<dbReference type="Pfam" id="PF00392">
    <property type="entry name" value="GntR"/>
    <property type="match status" value="1"/>
</dbReference>
<evidence type="ECO:0000256" key="2">
    <source>
        <dbReference type="ARBA" id="ARBA00023125"/>
    </source>
</evidence>
<dbReference type="SMART" id="SM00345">
    <property type="entry name" value="HTH_GNTR"/>
    <property type="match status" value="1"/>
</dbReference>
<dbReference type="Gene3D" id="1.10.10.10">
    <property type="entry name" value="Winged helix-like DNA-binding domain superfamily/Winged helix DNA-binding domain"/>
    <property type="match status" value="1"/>
</dbReference>
<dbReference type="AlphaFoldDB" id="A0A6N2SAH8"/>
<dbReference type="Gene3D" id="1.20.120.530">
    <property type="entry name" value="GntR ligand-binding domain-like"/>
    <property type="match status" value="1"/>
</dbReference>
<evidence type="ECO:0000256" key="3">
    <source>
        <dbReference type="ARBA" id="ARBA00023163"/>
    </source>
</evidence>
<dbReference type="GO" id="GO:0003677">
    <property type="term" value="F:DNA binding"/>
    <property type="evidence" value="ECO:0007669"/>
    <property type="project" value="UniProtKB-KW"/>
</dbReference>
<dbReference type="InterPro" id="IPR008920">
    <property type="entry name" value="TF_FadR/GntR_C"/>
</dbReference>
<dbReference type="InterPro" id="IPR036388">
    <property type="entry name" value="WH-like_DNA-bd_sf"/>
</dbReference>
<evidence type="ECO:0000313" key="5">
    <source>
        <dbReference type="EMBL" id="VYS90226.1"/>
    </source>
</evidence>
<dbReference type="GO" id="GO:0003700">
    <property type="term" value="F:DNA-binding transcription factor activity"/>
    <property type="evidence" value="ECO:0007669"/>
    <property type="project" value="InterPro"/>
</dbReference>